<evidence type="ECO:0000313" key="2">
    <source>
        <dbReference type="EMBL" id="ROO27293.1"/>
    </source>
</evidence>
<comment type="caution">
    <text evidence="2">The sequence shown here is derived from an EMBL/GenBank/DDBJ whole genome shotgun (WGS) entry which is preliminary data.</text>
</comment>
<evidence type="ECO:0000313" key="3">
    <source>
        <dbReference type="Proteomes" id="UP000283993"/>
    </source>
</evidence>
<proteinExistence type="predicted"/>
<dbReference type="Proteomes" id="UP000283993">
    <property type="component" value="Unassembled WGS sequence"/>
</dbReference>
<evidence type="ECO:0000256" key="1">
    <source>
        <dbReference type="SAM" id="MobiDB-lite"/>
    </source>
</evidence>
<reference evidence="2 3" key="1">
    <citation type="submission" date="2013-10" db="EMBL/GenBank/DDBJ databases">
        <title>Salinisphaera orenii MK-B5 Genome Sequencing.</title>
        <authorList>
            <person name="Lai Q."/>
            <person name="Li C."/>
            <person name="Shao Z."/>
        </authorList>
    </citation>
    <scope>NUCLEOTIDE SEQUENCE [LARGE SCALE GENOMIC DNA]</scope>
    <source>
        <strain evidence="2 3">MK-B5</strain>
    </source>
</reference>
<feature type="compositionally biased region" description="Low complexity" evidence="1">
    <location>
        <begin position="148"/>
        <end position="159"/>
    </location>
</feature>
<dbReference type="EMBL" id="AYKH01000014">
    <property type="protein sequence ID" value="ROO27293.1"/>
    <property type="molecule type" value="Genomic_DNA"/>
</dbReference>
<accession>A0A423PNY9</accession>
<organism evidence="2 3">
    <name type="scientific">Salinisphaera orenii MK-B5</name>
    <dbReference type="NCBI Taxonomy" id="856730"/>
    <lineage>
        <taxon>Bacteria</taxon>
        <taxon>Pseudomonadati</taxon>
        <taxon>Pseudomonadota</taxon>
        <taxon>Gammaproteobacteria</taxon>
        <taxon>Salinisphaerales</taxon>
        <taxon>Salinisphaeraceae</taxon>
        <taxon>Salinisphaera</taxon>
    </lineage>
</organism>
<dbReference type="AlphaFoldDB" id="A0A423PNY9"/>
<feature type="compositionally biased region" description="Basic and acidic residues" evidence="1">
    <location>
        <begin position="161"/>
        <end position="175"/>
    </location>
</feature>
<gene>
    <name evidence="2" type="ORF">SAOR_08765</name>
</gene>
<name>A0A423PNY9_9GAMM</name>
<keyword evidence="3" id="KW-1185">Reference proteome</keyword>
<feature type="region of interest" description="Disordered" evidence="1">
    <location>
        <begin position="121"/>
        <end position="222"/>
    </location>
</feature>
<feature type="compositionally biased region" description="Basic and acidic residues" evidence="1">
    <location>
        <begin position="186"/>
        <end position="196"/>
    </location>
</feature>
<dbReference type="RefSeq" id="WP_185015609.1">
    <property type="nucleotide sequence ID" value="NZ_AYKH01000014.1"/>
</dbReference>
<sequence>MRQRLVDGGGDAREGGVLRRRLGQIEQAHGRVVDQADAAVGVDHDRADLHLLDDMAVERGQILHLSGTFGGQRLALARPACQPVRQPDAEKEQHTEDAGLDERAARALDLQGAQRLLAEHADRRAGRQQERQAGRQQHARGRQRGDQQHAQAACDAGAGQDEGREKGYVHRDCEQHLGPQRRRARQRGDQRQHPQREIGQTGAAEDIRHHHVEQMPGLGEQQ</sequence>
<feature type="compositionally biased region" description="Basic and acidic residues" evidence="1">
    <location>
        <begin position="121"/>
        <end position="133"/>
    </location>
</feature>
<protein>
    <submittedName>
        <fullName evidence="2">Uncharacterized protein</fullName>
    </submittedName>
</protein>